<evidence type="ECO:0000256" key="1">
    <source>
        <dbReference type="ARBA" id="ARBA00022729"/>
    </source>
</evidence>
<dbReference type="InterPro" id="IPR011043">
    <property type="entry name" value="Gal_Oxase/kelch_b-propeller"/>
</dbReference>
<dbReference type="InterPro" id="IPR013519">
    <property type="entry name" value="Int_alpha_beta-p"/>
</dbReference>
<comment type="caution">
    <text evidence="3">The sequence shown here is derived from an EMBL/GenBank/DDBJ whole genome shotgun (WGS) entry which is preliminary data.</text>
</comment>
<dbReference type="Gene3D" id="2.130.10.10">
    <property type="entry name" value="YVTN repeat-like/Quinoprotein amine dehydrogenase"/>
    <property type="match status" value="1"/>
</dbReference>
<protein>
    <submittedName>
        <fullName evidence="3">T9SS type A sorting domain-containing protein</fullName>
    </submittedName>
</protein>
<evidence type="ECO:0000259" key="2">
    <source>
        <dbReference type="Pfam" id="PF18962"/>
    </source>
</evidence>
<dbReference type="InterPro" id="IPR026444">
    <property type="entry name" value="Secre_tail"/>
</dbReference>
<dbReference type="SUPFAM" id="SSF50965">
    <property type="entry name" value="Galactose oxidase, central domain"/>
    <property type="match status" value="2"/>
</dbReference>
<organism evidence="3 4">
    <name type="scientific">Flavobacterium paronense</name>
    <dbReference type="NCBI Taxonomy" id="1392775"/>
    <lineage>
        <taxon>Bacteria</taxon>
        <taxon>Pseudomonadati</taxon>
        <taxon>Bacteroidota</taxon>
        <taxon>Flavobacteriia</taxon>
        <taxon>Flavobacteriales</taxon>
        <taxon>Flavobacteriaceae</taxon>
        <taxon>Flavobacterium</taxon>
    </lineage>
</organism>
<accession>A0ABV5GHH2</accession>
<dbReference type="InterPro" id="IPR015943">
    <property type="entry name" value="WD40/YVTN_repeat-like_dom_sf"/>
</dbReference>
<dbReference type="PANTHER" id="PTHR36220:SF1">
    <property type="entry name" value="GAMMA TUBULIN COMPLEX COMPONENT C-TERMINAL DOMAIN-CONTAINING PROTEIN"/>
    <property type="match status" value="1"/>
</dbReference>
<name>A0ABV5GHH2_9FLAO</name>
<evidence type="ECO:0000313" key="4">
    <source>
        <dbReference type="Proteomes" id="UP001589576"/>
    </source>
</evidence>
<proteinExistence type="predicted"/>
<reference evidence="3 4" key="1">
    <citation type="submission" date="2024-09" db="EMBL/GenBank/DDBJ databases">
        <authorList>
            <person name="Sun Q."/>
            <person name="Mori K."/>
        </authorList>
    </citation>
    <scope>NUCLEOTIDE SEQUENCE [LARGE SCALE GENOMIC DNA]</scope>
    <source>
        <strain evidence="3 4">CECT 8460</strain>
    </source>
</reference>
<evidence type="ECO:0000313" key="3">
    <source>
        <dbReference type="EMBL" id="MFB9090579.1"/>
    </source>
</evidence>
<dbReference type="Proteomes" id="UP001589576">
    <property type="component" value="Unassembled WGS sequence"/>
</dbReference>
<keyword evidence="4" id="KW-1185">Reference proteome</keyword>
<dbReference type="PANTHER" id="PTHR36220">
    <property type="entry name" value="UNNAMED PRODUCT"/>
    <property type="match status" value="1"/>
</dbReference>
<sequence length="477" mass="50181">MKKLLLLGYIILLGETAFSQVQIGNDIDGNALCYGGGTVALSQDGSVLAIGVSKPQVGDQPRGAVRVYRKFLNAWVQIGNDINGFAPADAFGYSLDISDDGAIVAIGAYGYGNQGGAVQIFQNNNDNWVLMGFGIGGETAAGYSGTAISLSSNGTIVAIAAPANAGTNGEGLLGCVRVYQFTNGEWYKIGNNIYGEAAGDYSGASVSLSSDGSKVAIGAPFNDGNGVDSGHVRVYQNLNGNWVQQGNDINGEAANDYSGNFISLSANGSIIAIGAERNDNVVGLNNGHVRVYQYSSTVWTQIGSDINGVYKASLSANGQILATGSPNSFENGSFGTAKIYKNVSNNWVQLGTNIVGENPNDYSTSSMNLSQDGGTIAIAANNNNVYGHVRVYNLTPLLATNSLVKNNVAIFPNPAQYYFELNGDQTIKSVQIYSMLGQLVKTFEQQNQYPISDLTKGTYTVKIATSEGISNKKLLIE</sequence>
<dbReference type="Pfam" id="PF18962">
    <property type="entry name" value="Por_Secre_tail"/>
    <property type="match status" value="1"/>
</dbReference>
<dbReference type="EMBL" id="JBHMFB010000044">
    <property type="protein sequence ID" value="MFB9090579.1"/>
    <property type="molecule type" value="Genomic_DNA"/>
</dbReference>
<dbReference type="NCBIfam" id="TIGR04183">
    <property type="entry name" value="Por_Secre_tail"/>
    <property type="match status" value="1"/>
</dbReference>
<keyword evidence="1" id="KW-0732">Signal</keyword>
<dbReference type="RefSeq" id="WP_290284542.1">
    <property type="nucleotide sequence ID" value="NZ_JAUFQN010000019.1"/>
</dbReference>
<dbReference type="PROSITE" id="PS51470">
    <property type="entry name" value="FG_GAP"/>
    <property type="match status" value="1"/>
</dbReference>
<gene>
    <name evidence="3" type="ORF">ACFFUU_13265</name>
</gene>
<feature type="domain" description="Secretion system C-terminal sorting" evidence="2">
    <location>
        <begin position="410"/>
        <end position="476"/>
    </location>
</feature>